<feature type="region of interest" description="Disordered" evidence="1">
    <location>
        <begin position="402"/>
        <end position="425"/>
    </location>
</feature>
<feature type="region of interest" description="Disordered" evidence="1">
    <location>
        <begin position="203"/>
        <end position="230"/>
    </location>
</feature>
<proteinExistence type="predicted"/>
<reference evidence="2" key="2">
    <citation type="submission" date="2017-06" db="EMBL/GenBank/DDBJ databases">
        <title>The pomegranate genome and the genomics of punicalagin biosynthesis.</title>
        <authorList>
            <person name="Xu C."/>
        </authorList>
    </citation>
    <scope>NUCLEOTIDE SEQUENCE [LARGE SCALE GENOMIC DNA]</scope>
    <source>
        <tissue evidence="2">Fresh leaf</tissue>
    </source>
</reference>
<feature type="region of interest" description="Disordered" evidence="1">
    <location>
        <begin position="294"/>
        <end position="316"/>
    </location>
</feature>
<dbReference type="AlphaFoldDB" id="A0A218WN71"/>
<dbReference type="PANTHER" id="PTHR34460:SF2">
    <property type="entry name" value="OS04G0405500 PROTEIN"/>
    <property type="match status" value="1"/>
</dbReference>
<organism evidence="2 4">
    <name type="scientific">Punica granatum</name>
    <name type="common">Pomegranate</name>
    <dbReference type="NCBI Taxonomy" id="22663"/>
    <lineage>
        <taxon>Eukaryota</taxon>
        <taxon>Viridiplantae</taxon>
        <taxon>Streptophyta</taxon>
        <taxon>Embryophyta</taxon>
        <taxon>Tracheophyta</taxon>
        <taxon>Spermatophyta</taxon>
        <taxon>Magnoliopsida</taxon>
        <taxon>eudicotyledons</taxon>
        <taxon>Gunneridae</taxon>
        <taxon>Pentapetalae</taxon>
        <taxon>rosids</taxon>
        <taxon>malvids</taxon>
        <taxon>Myrtales</taxon>
        <taxon>Lythraceae</taxon>
        <taxon>Punica</taxon>
    </lineage>
</organism>
<reference evidence="3 5" key="3">
    <citation type="submission" date="2017-11" db="EMBL/GenBank/DDBJ databases">
        <title>De-novo sequencing of pomegranate (Punica granatum L.) genome.</title>
        <authorList>
            <person name="Akparov Z."/>
            <person name="Amiraslanov A."/>
            <person name="Hajiyeva S."/>
            <person name="Abbasov M."/>
            <person name="Kaur K."/>
            <person name="Hamwieh A."/>
            <person name="Solovyev V."/>
            <person name="Salamov A."/>
            <person name="Braich B."/>
            <person name="Kosarev P."/>
            <person name="Mahmoud A."/>
            <person name="Hajiyev E."/>
            <person name="Babayeva S."/>
            <person name="Izzatullayeva V."/>
            <person name="Mammadov A."/>
            <person name="Mammadov A."/>
            <person name="Sharifova S."/>
            <person name="Ojaghi J."/>
            <person name="Eynullazada K."/>
            <person name="Bayramov B."/>
            <person name="Abdulazimova A."/>
            <person name="Shahmuradov I."/>
        </authorList>
    </citation>
    <scope>NUCLEOTIDE SEQUENCE [LARGE SCALE GENOMIC DNA]</scope>
    <source>
        <strain evidence="3">AG2017</strain>
        <strain evidence="5">cv. AG2017</strain>
        <tissue evidence="3">Leaf</tissue>
    </source>
</reference>
<accession>A0A218WN71</accession>
<dbReference type="GeneID" id="116209648"/>
<evidence type="ECO:0000313" key="4">
    <source>
        <dbReference type="Proteomes" id="UP000197138"/>
    </source>
</evidence>
<reference evidence="4" key="1">
    <citation type="journal article" date="2017" name="Plant J.">
        <title>The pomegranate (Punica granatum L.) genome and the genomics of punicalagin biosynthesis.</title>
        <authorList>
            <person name="Qin G."/>
            <person name="Xu C."/>
            <person name="Ming R."/>
            <person name="Tang H."/>
            <person name="Guyot R."/>
            <person name="Kramer E.M."/>
            <person name="Hu Y."/>
            <person name="Yi X."/>
            <person name="Qi Y."/>
            <person name="Xu X."/>
            <person name="Gao Z."/>
            <person name="Pan H."/>
            <person name="Jian J."/>
            <person name="Tian Y."/>
            <person name="Yue Z."/>
            <person name="Xu Y."/>
        </authorList>
    </citation>
    <scope>NUCLEOTIDE SEQUENCE [LARGE SCALE GENOMIC DNA]</scope>
    <source>
        <strain evidence="4">cv. Dabenzi</strain>
    </source>
</reference>
<keyword evidence="5" id="KW-1185">Reference proteome</keyword>
<dbReference type="Proteomes" id="UP000233551">
    <property type="component" value="Unassembled WGS sequence"/>
</dbReference>
<feature type="region of interest" description="Disordered" evidence="1">
    <location>
        <begin position="134"/>
        <end position="187"/>
    </location>
</feature>
<feature type="compositionally biased region" description="Low complexity" evidence="1">
    <location>
        <begin position="51"/>
        <end position="89"/>
    </location>
</feature>
<evidence type="ECO:0000313" key="2">
    <source>
        <dbReference type="EMBL" id="OWM74063.1"/>
    </source>
</evidence>
<evidence type="ECO:0000313" key="5">
    <source>
        <dbReference type="Proteomes" id="UP000233551"/>
    </source>
</evidence>
<protein>
    <submittedName>
        <fullName evidence="2">Uncharacterized protein</fullName>
    </submittedName>
</protein>
<dbReference type="PANTHER" id="PTHR34460">
    <property type="entry name" value="VITELLOGENIN-LIKE PROTEIN"/>
    <property type="match status" value="1"/>
</dbReference>
<feature type="compositionally biased region" description="Low complexity" evidence="1">
    <location>
        <begin position="203"/>
        <end position="214"/>
    </location>
</feature>
<dbReference type="Proteomes" id="UP000197138">
    <property type="component" value="Unassembled WGS sequence"/>
</dbReference>
<dbReference type="STRING" id="22663.A0A218WN71"/>
<dbReference type="EMBL" id="PGOL01002641">
    <property type="protein sequence ID" value="PKI46328.1"/>
    <property type="molecule type" value="Genomic_DNA"/>
</dbReference>
<comment type="caution">
    <text evidence="2">The sequence shown here is derived from an EMBL/GenBank/DDBJ whole genome shotgun (WGS) entry which is preliminary data.</text>
</comment>
<dbReference type="OrthoDB" id="1693686at2759"/>
<sequence>MEAARGKNDVAAADYMGDGMMMCSDHPYRNNLGGICAFCLQEKLGKLVSSSSSSPFPFSIPNPHHNNVNSPSSSCSSPPSFSSSDVGPSATTNPGKTRYPAFAANPSVNRNPIIESEDSGASRARIPFLLARRKKKKKLPAGPSNSGLPEAVLKRSKSSAGPRTGTGRHFLEVPDDEDEDYYSPRTRRGGGGSGFWSFLHPSASSSSSSKSGVSRKGEKPSFSSGGGDSKAETLTAFEESPRVVNWNGNQFPVFERKVSRSRSVGCGSRSFSGDFFERISTGFGDCTLRRVESHREGHNNNRTPKQPGQPHHQQAQKMYKCGGIFGGFMMISAPSSVSSYWVSSSTNADDHHQHQHHQVPRKSSALANGGSSRARSWSWAFASPMRAFAKPSKDQKREINIIRDGSGKNPAPNLSAIPSLLTVGG</sequence>
<dbReference type="EMBL" id="MTKT01003794">
    <property type="protein sequence ID" value="OWM74063.1"/>
    <property type="molecule type" value="Genomic_DNA"/>
</dbReference>
<feature type="region of interest" description="Disordered" evidence="1">
    <location>
        <begin position="342"/>
        <end position="370"/>
    </location>
</feature>
<evidence type="ECO:0000313" key="3">
    <source>
        <dbReference type="EMBL" id="PKI46328.1"/>
    </source>
</evidence>
<name>A0A218WN71_PUNGR</name>
<evidence type="ECO:0000256" key="1">
    <source>
        <dbReference type="SAM" id="MobiDB-lite"/>
    </source>
</evidence>
<feature type="compositionally biased region" description="Polar residues" evidence="1">
    <location>
        <begin position="300"/>
        <end position="316"/>
    </location>
</feature>
<feature type="region of interest" description="Disordered" evidence="1">
    <location>
        <begin position="51"/>
        <end position="116"/>
    </location>
</feature>
<gene>
    <name evidence="2" type="ORF">CDL15_Pgr008374</name>
    <name evidence="3" type="ORF">CRG98_033271</name>
</gene>